<feature type="region of interest" description="Disordered" evidence="1">
    <location>
        <begin position="141"/>
        <end position="162"/>
    </location>
</feature>
<sequence>MSQGKKTNTAKIKQLKEQGVLNMHPEKVKDEHFLDPELEFFDPNDIVQVKYEMLRSVEKEGVTVTEASKNFGFSRPVFYQVQSQFKKNGVLGFVREKSGPKTAHKLTPDIMKFINENLKDGEPLRARELAKSIKEHFNKDIHPRSIERAMTRSAKRGAKKND</sequence>
<evidence type="ECO:0000313" key="3">
    <source>
        <dbReference type="Proteomes" id="UP000189670"/>
    </source>
</evidence>
<dbReference type="Proteomes" id="UP000189670">
    <property type="component" value="Unassembled WGS sequence"/>
</dbReference>
<dbReference type="EMBL" id="ATBP01000639">
    <property type="protein sequence ID" value="ETR69447.1"/>
    <property type="molecule type" value="Genomic_DNA"/>
</dbReference>
<feature type="compositionally biased region" description="Basic residues" evidence="1">
    <location>
        <begin position="153"/>
        <end position="162"/>
    </location>
</feature>
<accession>A0A1V1P3L0</accession>
<evidence type="ECO:0000256" key="1">
    <source>
        <dbReference type="SAM" id="MobiDB-lite"/>
    </source>
</evidence>
<protein>
    <submittedName>
        <fullName evidence="2">Transposase number 2 for insertion sequence NGRIS-4e</fullName>
    </submittedName>
</protein>
<evidence type="ECO:0000313" key="2">
    <source>
        <dbReference type="EMBL" id="ETR69447.1"/>
    </source>
</evidence>
<proteinExistence type="predicted"/>
<dbReference type="SUPFAM" id="SSF46689">
    <property type="entry name" value="Homeodomain-like"/>
    <property type="match status" value="1"/>
</dbReference>
<comment type="caution">
    <text evidence="2">The sequence shown here is derived from an EMBL/GenBank/DDBJ whole genome shotgun (WGS) entry which is preliminary data.</text>
</comment>
<gene>
    <name evidence="2" type="ORF">OMM_03926</name>
</gene>
<feature type="compositionally biased region" description="Basic and acidic residues" evidence="1">
    <location>
        <begin position="141"/>
        <end position="150"/>
    </location>
</feature>
<reference evidence="3" key="1">
    <citation type="submission" date="2012-11" db="EMBL/GenBank/DDBJ databases">
        <authorList>
            <person name="Lucero-Rivera Y.E."/>
            <person name="Tovar-Ramirez D."/>
        </authorList>
    </citation>
    <scope>NUCLEOTIDE SEQUENCE [LARGE SCALE GENOMIC DNA]</scope>
    <source>
        <strain evidence="3">Araruama</strain>
    </source>
</reference>
<dbReference type="InterPro" id="IPR009057">
    <property type="entry name" value="Homeodomain-like_sf"/>
</dbReference>
<organism evidence="2 3">
    <name type="scientific">Candidatus Magnetoglobus multicellularis str. Araruama</name>
    <dbReference type="NCBI Taxonomy" id="890399"/>
    <lineage>
        <taxon>Bacteria</taxon>
        <taxon>Pseudomonadati</taxon>
        <taxon>Thermodesulfobacteriota</taxon>
        <taxon>Desulfobacteria</taxon>
        <taxon>Desulfobacterales</taxon>
        <taxon>Desulfobacteraceae</taxon>
        <taxon>Candidatus Magnetoglobus</taxon>
    </lineage>
</organism>
<name>A0A1V1P3L0_9BACT</name>
<dbReference type="AlphaFoldDB" id="A0A1V1P3L0"/>